<dbReference type="PANTHER" id="PTHR24148:SF64">
    <property type="entry name" value="HETEROKARYON INCOMPATIBILITY DOMAIN-CONTAINING PROTEIN"/>
    <property type="match status" value="1"/>
</dbReference>
<protein>
    <recommendedName>
        <fullName evidence="3">Heterokaryon incompatibility domain-containing protein</fullName>
    </recommendedName>
</protein>
<dbReference type="PANTHER" id="PTHR24148">
    <property type="entry name" value="ANKYRIN REPEAT DOMAIN-CONTAINING PROTEIN 39 HOMOLOG-RELATED"/>
    <property type="match status" value="1"/>
</dbReference>
<dbReference type="STRING" id="1745343.A0A2J6QJF0"/>
<proteinExistence type="predicted"/>
<keyword evidence="2" id="KW-1185">Reference proteome</keyword>
<gene>
    <name evidence="1" type="ORF">NA56DRAFT_733315</name>
</gene>
<sequence>MWQLCHSRTYCRCSDIANAKTLETKSMHLFALHQAVSYHIIRKVTTDYPQPLREVYLDVLEICLSEPGHELDFLGHTMKMRQPAHQPTREDDWLSWPSWAPNWGQPVEFDPLPKKLYVPVDIITFHGPEATTEANKEKLEIWAAAAIRKYFTDEEWTNAMRKAYAMDVKRSYFGPLCERNFMYDEKDALNIFEAESISEYETRMTMNSARAHTFTMRNICLTERGYIGVVPETAGVGDIVSVLLGGQVLYTLRYPGAGDEYEYIGEAYIHGLMDGMVMKWVANGTAVVETFILA</sequence>
<name>A0A2J6QJF0_9HELO</name>
<dbReference type="EMBL" id="KZ613468">
    <property type="protein sequence ID" value="PMD26391.1"/>
    <property type="molecule type" value="Genomic_DNA"/>
</dbReference>
<dbReference type="OrthoDB" id="5416609at2759"/>
<dbReference type="InterPro" id="IPR052895">
    <property type="entry name" value="HetReg/Transcr_Mod"/>
</dbReference>
<organism evidence="1 2">
    <name type="scientific">Hyaloscypha hepaticicola</name>
    <dbReference type="NCBI Taxonomy" id="2082293"/>
    <lineage>
        <taxon>Eukaryota</taxon>
        <taxon>Fungi</taxon>
        <taxon>Dikarya</taxon>
        <taxon>Ascomycota</taxon>
        <taxon>Pezizomycotina</taxon>
        <taxon>Leotiomycetes</taxon>
        <taxon>Helotiales</taxon>
        <taxon>Hyaloscyphaceae</taxon>
        <taxon>Hyaloscypha</taxon>
    </lineage>
</organism>
<dbReference type="Pfam" id="PF26639">
    <property type="entry name" value="Het-6_barrel"/>
    <property type="match status" value="1"/>
</dbReference>
<dbReference type="AlphaFoldDB" id="A0A2J6QJF0"/>
<evidence type="ECO:0000313" key="2">
    <source>
        <dbReference type="Proteomes" id="UP000235672"/>
    </source>
</evidence>
<accession>A0A2J6QJF0</accession>
<evidence type="ECO:0000313" key="1">
    <source>
        <dbReference type="EMBL" id="PMD26391.1"/>
    </source>
</evidence>
<dbReference type="Proteomes" id="UP000235672">
    <property type="component" value="Unassembled WGS sequence"/>
</dbReference>
<reference evidence="1 2" key="1">
    <citation type="submission" date="2016-05" db="EMBL/GenBank/DDBJ databases">
        <title>A degradative enzymes factory behind the ericoid mycorrhizal symbiosis.</title>
        <authorList>
            <consortium name="DOE Joint Genome Institute"/>
            <person name="Martino E."/>
            <person name="Morin E."/>
            <person name="Grelet G."/>
            <person name="Kuo A."/>
            <person name="Kohler A."/>
            <person name="Daghino S."/>
            <person name="Barry K."/>
            <person name="Choi C."/>
            <person name="Cichocki N."/>
            <person name="Clum A."/>
            <person name="Copeland A."/>
            <person name="Hainaut M."/>
            <person name="Haridas S."/>
            <person name="Labutti K."/>
            <person name="Lindquist E."/>
            <person name="Lipzen A."/>
            <person name="Khouja H.-R."/>
            <person name="Murat C."/>
            <person name="Ohm R."/>
            <person name="Olson A."/>
            <person name="Spatafora J."/>
            <person name="Veneault-Fourrey C."/>
            <person name="Henrissat B."/>
            <person name="Grigoriev I."/>
            <person name="Martin F."/>
            <person name="Perotto S."/>
        </authorList>
    </citation>
    <scope>NUCLEOTIDE SEQUENCE [LARGE SCALE GENOMIC DNA]</scope>
    <source>
        <strain evidence="1 2">UAMH 7357</strain>
    </source>
</reference>
<evidence type="ECO:0008006" key="3">
    <source>
        <dbReference type="Google" id="ProtNLM"/>
    </source>
</evidence>